<gene>
    <name evidence="5" type="ORF">EHS19_03845</name>
</gene>
<proteinExistence type="predicted"/>
<dbReference type="OrthoDB" id="3171021at2"/>
<dbReference type="InterPro" id="IPR029044">
    <property type="entry name" value="Nucleotide-diphossugar_trans"/>
</dbReference>
<keyword evidence="2 5" id="KW-0808">Transferase</keyword>
<sequence>MNRNETSAGIIQSAQREGIRGEDSLETGSQGEGSPLVSVIIPVYGVERFLDACVQGVVAQTYRNLEILLVDDGSPDRCPAMCDAWAAKDGRIRVIHKTNGGLSDARNAGLAASHGDWIYFVDSDDMVAPSLIERTLDAAHHYDADLVMFQFDTISETGRTLKSSYRHNDFDEVTILSPVEAIKAQVKAEIDSYFWSFIAAAPIYREHGFSFPVGRKIEDMARICNVIGESHRVVRIPEVLYHYRMRQGSIMSSWNMRTLHDWMASADDREAYILARYPELRQFMKVQQLNFLANLDYETIRQSIVAKFKVDPRQEDALRDRIAVLSRDLDDEKADVPESTRSLIELLKRSVNGALEDFDQMREDWARMGRGWLQSMRESGDAELESADAAERGRDRRSQDRRSRDRRA</sequence>
<dbReference type="Gene3D" id="3.90.550.10">
    <property type="entry name" value="Spore Coat Polysaccharide Biosynthesis Protein SpsA, Chain A"/>
    <property type="match status" value="1"/>
</dbReference>
<evidence type="ECO:0000256" key="2">
    <source>
        <dbReference type="ARBA" id="ARBA00022679"/>
    </source>
</evidence>
<accession>A0A5N5RKE6</accession>
<evidence type="ECO:0000256" key="1">
    <source>
        <dbReference type="ARBA" id="ARBA00022676"/>
    </source>
</evidence>
<comment type="caution">
    <text evidence="5">The sequence shown here is derived from an EMBL/GenBank/DDBJ whole genome shotgun (WGS) entry which is preliminary data.</text>
</comment>
<reference evidence="5 6" key="1">
    <citation type="journal article" date="2019" name="Int. J. Syst. Evol. Microbiol.">
        <title>Bifidobacterium jacchi sp. nov., isolated from the faeces of a baby common marmoset (Callithrix jacchus).</title>
        <authorList>
            <person name="Modesto M."/>
            <person name="Watanabe K."/>
            <person name="Arita M."/>
            <person name="Satti M."/>
            <person name="Oki K."/>
            <person name="Sciavilla P."/>
            <person name="Patavino C."/>
            <person name="Camma C."/>
            <person name="Michelini S."/>
            <person name="Sgorbati B."/>
            <person name="Mattarelli P."/>
        </authorList>
    </citation>
    <scope>NUCLEOTIDE SEQUENCE [LARGE SCALE GENOMIC DNA]</scope>
    <source>
        <strain evidence="5 6">MRM 9.3</strain>
    </source>
</reference>
<dbReference type="PANTHER" id="PTHR22916:SF51">
    <property type="entry name" value="GLYCOSYLTRANSFERASE EPSH-RELATED"/>
    <property type="match status" value="1"/>
</dbReference>
<name>A0A5N5RKE6_9BIFI</name>
<feature type="region of interest" description="Disordered" evidence="3">
    <location>
        <begin position="1"/>
        <end position="32"/>
    </location>
</feature>
<dbReference type="Pfam" id="PF00535">
    <property type="entry name" value="Glycos_transf_2"/>
    <property type="match status" value="1"/>
</dbReference>
<feature type="region of interest" description="Disordered" evidence="3">
    <location>
        <begin position="377"/>
        <end position="408"/>
    </location>
</feature>
<keyword evidence="6" id="KW-1185">Reference proteome</keyword>
<dbReference type="AlphaFoldDB" id="A0A5N5RKE6"/>
<dbReference type="Proteomes" id="UP000326336">
    <property type="component" value="Unassembled WGS sequence"/>
</dbReference>
<dbReference type="SUPFAM" id="SSF53448">
    <property type="entry name" value="Nucleotide-diphospho-sugar transferases"/>
    <property type="match status" value="1"/>
</dbReference>
<protein>
    <submittedName>
        <fullName evidence="5">Glycosyltransferase</fullName>
    </submittedName>
</protein>
<keyword evidence="1" id="KW-0328">Glycosyltransferase</keyword>
<organism evidence="5 6">
    <name type="scientific">Bifidobacterium jacchi</name>
    <dbReference type="NCBI Taxonomy" id="2490545"/>
    <lineage>
        <taxon>Bacteria</taxon>
        <taxon>Bacillati</taxon>
        <taxon>Actinomycetota</taxon>
        <taxon>Actinomycetes</taxon>
        <taxon>Bifidobacteriales</taxon>
        <taxon>Bifidobacteriaceae</taxon>
        <taxon>Bifidobacterium</taxon>
    </lineage>
</organism>
<evidence type="ECO:0000313" key="6">
    <source>
        <dbReference type="Proteomes" id="UP000326336"/>
    </source>
</evidence>
<dbReference type="PANTHER" id="PTHR22916">
    <property type="entry name" value="GLYCOSYLTRANSFERASE"/>
    <property type="match status" value="1"/>
</dbReference>
<feature type="compositionally biased region" description="Polar residues" evidence="3">
    <location>
        <begin position="1"/>
        <end position="15"/>
    </location>
</feature>
<feature type="compositionally biased region" description="Basic and acidic residues" evidence="3">
    <location>
        <begin position="389"/>
        <end position="408"/>
    </location>
</feature>
<dbReference type="CDD" id="cd00761">
    <property type="entry name" value="Glyco_tranf_GTA_type"/>
    <property type="match status" value="1"/>
</dbReference>
<evidence type="ECO:0000256" key="3">
    <source>
        <dbReference type="SAM" id="MobiDB-lite"/>
    </source>
</evidence>
<dbReference type="GO" id="GO:0016757">
    <property type="term" value="F:glycosyltransferase activity"/>
    <property type="evidence" value="ECO:0007669"/>
    <property type="project" value="UniProtKB-KW"/>
</dbReference>
<dbReference type="EMBL" id="RQSP01000008">
    <property type="protein sequence ID" value="KAB5607764.1"/>
    <property type="molecule type" value="Genomic_DNA"/>
</dbReference>
<evidence type="ECO:0000313" key="5">
    <source>
        <dbReference type="EMBL" id="KAB5607764.1"/>
    </source>
</evidence>
<dbReference type="InterPro" id="IPR001173">
    <property type="entry name" value="Glyco_trans_2-like"/>
</dbReference>
<evidence type="ECO:0000259" key="4">
    <source>
        <dbReference type="Pfam" id="PF00535"/>
    </source>
</evidence>
<feature type="domain" description="Glycosyltransferase 2-like" evidence="4">
    <location>
        <begin position="38"/>
        <end position="167"/>
    </location>
</feature>